<proteinExistence type="predicted"/>
<dbReference type="RefSeq" id="WP_339585804.1">
    <property type="nucleotide sequence ID" value="NZ_JBBHJZ010000001.1"/>
</dbReference>
<feature type="domain" description="HTH tetR-type" evidence="4">
    <location>
        <begin position="23"/>
        <end position="83"/>
    </location>
</feature>
<accession>A0ABU8RS26</accession>
<dbReference type="PROSITE" id="PS50977">
    <property type="entry name" value="HTH_TETR_2"/>
    <property type="match status" value="1"/>
</dbReference>
<dbReference type="InterPro" id="IPR001647">
    <property type="entry name" value="HTH_TetR"/>
</dbReference>
<feature type="DNA-binding region" description="H-T-H motif" evidence="2">
    <location>
        <begin position="46"/>
        <end position="65"/>
    </location>
</feature>
<evidence type="ECO:0000256" key="1">
    <source>
        <dbReference type="ARBA" id="ARBA00023125"/>
    </source>
</evidence>
<reference evidence="5 6" key="1">
    <citation type="submission" date="2024-03" db="EMBL/GenBank/DDBJ databases">
        <authorList>
            <person name="Jo J.-H."/>
        </authorList>
    </citation>
    <scope>NUCLEOTIDE SEQUENCE [LARGE SCALE GENOMIC DNA]</scope>
    <source>
        <strain evidence="5 6">PS1R-30</strain>
    </source>
</reference>
<dbReference type="SUPFAM" id="SSF46689">
    <property type="entry name" value="Homeodomain-like"/>
    <property type="match status" value="1"/>
</dbReference>
<evidence type="ECO:0000256" key="2">
    <source>
        <dbReference type="PROSITE-ProRule" id="PRU00335"/>
    </source>
</evidence>
<dbReference type="InterPro" id="IPR009057">
    <property type="entry name" value="Homeodomain-like_sf"/>
</dbReference>
<evidence type="ECO:0000313" key="6">
    <source>
        <dbReference type="Proteomes" id="UP001361239"/>
    </source>
</evidence>
<evidence type="ECO:0000259" key="4">
    <source>
        <dbReference type="PROSITE" id="PS50977"/>
    </source>
</evidence>
<keyword evidence="6" id="KW-1185">Reference proteome</keyword>
<dbReference type="EMBL" id="JBBHJZ010000001">
    <property type="protein sequence ID" value="MEJ5975875.1"/>
    <property type="molecule type" value="Genomic_DNA"/>
</dbReference>
<comment type="caution">
    <text evidence="5">The sequence shown here is derived from an EMBL/GenBank/DDBJ whole genome shotgun (WGS) entry which is preliminary data.</text>
</comment>
<evidence type="ECO:0000256" key="3">
    <source>
        <dbReference type="SAM" id="MobiDB-lite"/>
    </source>
</evidence>
<gene>
    <name evidence="5" type="ORF">WG901_04465</name>
</gene>
<evidence type="ECO:0000313" key="5">
    <source>
        <dbReference type="EMBL" id="MEJ5975875.1"/>
    </source>
</evidence>
<sequence>MATAAQRPISHNQIGQKLGRKGQETRERIISAMLHLLADPDGPPVTVSGVAKEAQVRPPNVYLYFPDMAELLLAALARVMDTAEEAYLARLRQRWPDAELHASCLTFLRAHYAFWQKHARLLHMRNAMADDGDLRVLRYRNDVTKPLIDLLATQFCSGGELAETNVACVLLTGLERMATVVTNPQFRIITGGAAEADQRAYVRGLVEAEAEVLAAVIASRRAAAR</sequence>
<name>A0ABU8RS26_9SPHN</name>
<feature type="region of interest" description="Disordered" evidence="3">
    <location>
        <begin position="1"/>
        <end position="23"/>
    </location>
</feature>
<dbReference type="Gene3D" id="1.10.357.10">
    <property type="entry name" value="Tetracycline Repressor, domain 2"/>
    <property type="match status" value="1"/>
</dbReference>
<keyword evidence="1 2" id="KW-0238">DNA-binding</keyword>
<protein>
    <submittedName>
        <fullName evidence="5">TetR/AcrR family transcriptional regulator</fullName>
    </submittedName>
</protein>
<dbReference type="Proteomes" id="UP001361239">
    <property type="component" value="Unassembled WGS sequence"/>
</dbReference>
<dbReference type="Pfam" id="PF00440">
    <property type="entry name" value="TetR_N"/>
    <property type="match status" value="1"/>
</dbReference>
<organism evidence="5 6">
    <name type="scientific">Novosphingobium anseongense</name>
    <dbReference type="NCBI Taxonomy" id="3133436"/>
    <lineage>
        <taxon>Bacteria</taxon>
        <taxon>Pseudomonadati</taxon>
        <taxon>Pseudomonadota</taxon>
        <taxon>Alphaproteobacteria</taxon>
        <taxon>Sphingomonadales</taxon>
        <taxon>Sphingomonadaceae</taxon>
        <taxon>Novosphingobium</taxon>
    </lineage>
</organism>